<dbReference type="PIRSF" id="PIRSF017245">
    <property type="entry name" value="Phosphoketolase"/>
    <property type="match status" value="1"/>
</dbReference>
<dbReference type="InterPro" id="IPR018969">
    <property type="entry name" value="Xul5P/Fru6P_PKetolase_C"/>
</dbReference>
<dbReference type="EMBL" id="BAABRI010000012">
    <property type="protein sequence ID" value="GAA5483123.1"/>
    <property type="molecule type" value="Genomic_DNA"/>
</dbReference>
<comment type="cofactor">
    <cofactor evidence="1">
        <name>thiamine diphosphate</name>
        <dbReference type="ChEBI" id="CHEBI:58937"/>
    </cofactor>
</comment>
<evidence type="ECO:0000313" key="7">
    <source>
        <dbReference type="EMBL" id="GAA5483123.1"/>
    </source>
</evidence>
<comment type="similarity">
    <text evidence="2">Belongs to the XFP family.</text>
</comment>
<keyword evidence="3" id="KW-0786">Thiamine pyrophosphate</keyword>
<proteinExistence type="inferred from homology"/>
<dbReference type="RefSeq" id="WP_353567244.1">
    <property type="nucleotide sequence ID" value="NZ_BAABRI010000012.1"/>
</dbReference>
<evidence type="ECO:0000256" key="3">
    <source>
        <dbReference type="ARBA" id="ARBA00023052"/>
    </source>
</evidence>
<evidence type="ECO:0000259" key="5">
    <source>
        <dbReference type="Pfam" id="PF09363"/>
    </source>
</evidence>
<keyword evidence="8" id="KW-1185">Reference proteome</keyword>
<dbReference type="SUPFAM" id="SSF52518">
    <property type="entry name" value="Thiamin diphosphate-binding fold (THDP-binding)"/>
    <property type="match status" value="2"/>
</dbReference>
<evidence type="ECO:0000313" key="8">
    <source>
        <dbReference type="Proteomes" id="UP001476282"/>
    </source>
</evidence>
<dbReference type="InterPro" id="IPR029061">
    <property type="entry name" value="THDP-binding"/>
</dbReference>
<dbReference type="InterPro" id="IPR005593">
    <property type="entry name" value="Xul5P/Fru6P_PKetolase"/>
</dbReference>
<dbReference type="PROSITE" id="PS60003">
    <property type="entry name" value="PHOSPHOKETOLASE_2"/>
    <property type="match status" value="1"/>
</dbReference>
<evidence type="ECO:0000256" key="1">
    <source>
        <dbReference type="ARBA" id="ARBA00001964"/>
    </source>
</evidence>
<dbReference type="Gene3D" id="3.40.50.920">
    <property type="match status" value="1"/>
</dbReference>
<dbReference type="InterPro" id="IPR019790">
    <property type="entry name" value="Xul5P/Fru6P_PKetolase_CS"/>
</dbReference>
<name>A0ABP9UTF8_9BACT</name>
<gene>
    <name evidence="7" type="primary">xpkA</name>
    <name evidence="7" type="ORF">Hsar01_02351</name>
</gene>
<dbReference type="InterPro" id="IPR009014">
    <property type="entry name" value="Transketo_C/PFOR_II"/>
</dbReference>
<dbReference type="Gene3D" id="3.40.50.970">
    <property type="match status" value="2"/>
</dbReference>
<dbReference type="Pfam" id="PF09364">
    <property type="entry name" value="XFP_N"/>
    <property type="match status" value="1"/>
</dbReference>
<evidence type="ECO:0000256" key="4">
    <source>
        <dbReference type="ARBA" id="ARBA00023239"/>
    </source>
</evidence>
<organism evidence="7 8">
    <name type="scientific">Haloferula sargassicola</name>
    <dbReference type="NCBI Taxonomy" id="490096"/>
    <lineage>
        <taxon>Bacteria</taxon>
        <taxon>Pseudomonadati</taxon>
        <taxon>Verrucomicrobiota</taxon>
        <taxon>Verrucomicrobiia</taxon>
        <taxon>Verrucomicrobiales</taxon>
        <taxon>Verrucomicrobiaceae</taxon>
        <taxon>Haloferula</taxon>
    </lineage>
</organism>
<feature type="domain" description="Xylulose 5-phosphate/Fructose 6-phosphate phosphoketolase N-terminal" evidence="6">
    <location>
        <begin position="12"/>
        <end position="359"/>
    </location>
</feature>
<dbReference type="PANTHER" id="PTHR31273:SF1">
    <property type="entry name" value="PHOSPHOKETOLASE-RELATED"/>
    <property type="match status" value="1"/>
</dbReference>
<dbReference type="NCBIfam" id="NF003619">
    <property type="entry name" value="PRK05261.1-4"/>
    <property type="match status" value="1"/>
</dbReference>
<evidence type="ECO:0000256" key="2">
    <source>
        <dbReference type="ARBA" id="ARBA00005623"/>
    </source>
</evidence>
<feature type="domain" description="Xylulose 5-phosphate/Fructose 6-phosphate phosphoketolase C-terminal" evidence="5">
    <location>
        <begin position="581"/>
        <end position="785"/>
    </location>
</feature>
<reference evidence="7 8" key="1">
    <citation type="submission" date="2024-02" db="EMBL/GenBank/DDBJ databases">
        <title>Haloferula sargassicola NBRC 104335.</title>
        <authorList>
            <person name="Ichikawa N."/>
            <person name="Katano-Makiyama Y."/>
            <person name="Hidaka K."/>
        </authorList>
    </citation>
    <scope>NUCLEOTIDE SEQUENCE [LARGE SCALE GENOMIC DNA]</scope>
    <source>
        <strain evidence="7 8">NBRC 104335</strain>
    </source>
</reference>
<protein>
    <submittedName>
        <fullName evidence="7">Xylulose-5-phosphate phosphoketolase</fullName>
    </submittedName>
</protein>
<dbReference type="PROSITE" id="PS60002">
    <property type="entry name" value="PHOSPHOKETOLASE_1"/>
    <property type="match status" value="1"/>
</dbReference>
<dbReference type="Proteomes" id="UP001476282">
    <property type="component" value="Unassembled WGS sequence"/>
</dbReference>
<dbReference type="Pfam" id="PF03894">
    <property type="entry name" value="XFP"/>
    <property type="match status" value="1"/>
</dbReference>
<sequence length="790" mass="86769">MASISSSGVHGRYLRALHYLSAAQIYLQDNVLVREPLRPEHVKPRLLGHWGTCPGINLVQTALNQAISRDDLDALLITGPGHGAAAVLANLYLDGTLGRFDSAMSLGHAGLHRFIKAFCWPGGYPSHLFPGVPGTIHEGGELGYALATAFGAAFDEPGRVVACIVGDGEAETGPTAASWHSTKFLDPASDGAVLPILHLNGYKISNPTVFGTMDRDELTALFTGYGWEPHFATADPEAAEICQAVDDSLSKIRAIQAAARGGAAPGRPRWPMILLDTPKGWTGVEEVDGQPVEGSFRSHQVPVPNVRDDPDHLRKLEAWLRSYRPEELFDDDGRPAADLLSFVPVGDRRLGCNPATFGGHRRRPLDLPAIPDFAIDLTAAERGGPEESPLKRVARYLAGVIARNPHNFRMVCPDELESNKLGGVFEAPTHRHYQWPFAEDGRTEHLGRRGGRVLEVLSEHLCQGWLQGYLLTGRHGLFPCYEAFLPIVTSMMNQFAKFMKMSGEVPWRKPVPSLNYLETSTLWRQEHNGFSHQSPDFINSLLNKKGDIMRVYLPPDANCLLSTLDHCLAGVGHVNLIIANKNPGPCWLPMDEAIAHCRAGASIWKWASTDDGIDPDVVLVGIGDIVTVETLAAAQILRREVPELRVRVVNVTDLLILEKDTAHPHGLGSQLFDSLFTADRPVIVNFHGYPSAVRQLLGDRGGPRFTINGYREEGTTTTPFDMLARNGASRYHLVTQALKAAAAHNPAAAVRAAERVLHYEYVLRDHSRVIRETGEDPPEIREWKWEGGRR</sequence>
<accession>A0ABP9UTF8</accession>
<dbReference type="PANTHER" id="PTHR31273">
    <property type="entry name" value="PHOSPHOKETOLASE-RELATED"/>
    <property type="match status" value="1"/>
</dbReference>
<evidence type="ECO:0000259" key="6">
    <source>
        <dbReference type="Pfam" id="PF09364"/>
    </source>
</evidence>
<dbReference type="Pfam" id="PF09363">
    <property type="entry name" value="XFP_C"/>
    <property type="match status" value="1"/>
</dbReference>
<comment type="caution">
    <text evidence="7">The sequence shown here is derived from an EMBL/GenBank/DDBJ whole genome shotgun (WGS) entry which is preliminary data.</text>
</comment>
<keyword evidence="4" id="KW-0456">Lyase</keyword>
<dbReference type="InterPro" id="IPR019789">
    <property type="entry name" value="Xul5P/Fru6P_PKetolase_ThDP_BS"/>
</dbReference>
<dbReference type="SUPFAM" id="SSF52922">
    <property type="entry name" value="TK C-terminal domain-like"/>
    <property type="match status" value="1"/>
</dbReference>
<dbReference type="InterPro" id="IPR018970">
    <property type="entry name" value="Xul5P/Fru6P_PKetolase_N"/>
</dbReference>